<gene>
    <name evidence="2" type="ORF">WG929_07910</name>
</gene>
<feature type="signal peptide" evidence="1">
    <location>
        <begin position="1"/>
        <end position="22"/>
    </location>
</feature>
<keyword evidence="3" id="KW-1185">Reference proteome</keyword>
<protein>
    <submittedName>
        <fullName evidence="2">Uncharacterized protein</fullName>
    </submittedName>
</protein>
<reference evidence="2 3" key="1">
    <citation type="submission" date="2024-03" db="EMBL/GenBank/DDBJ databases">
        <title>High-quality draft genome sequence of Oceanobacter sp. wDCs-4.</title>
        <authorList>
            <person name="Dong C."/>
        </authorList>
    </citation>
    <scope>NUCLEOTIDE SEQUENCE [LARGE SCALE GENOMIC DNA]</scope>
    <source>
        <strain evidence="3">wDCs-4</strain>
    </source>
</reference>
<organism evidence="2 3">
    <name type="scientific">Oceanobacter antarcticus</name>
    <dbReference type="NCBI Taxonomy" id="3133425"/>
    <lineage>
        <taxon>Bacteria</taxon>
        <taxon>Pseudomonadati</taxon>
        <taxon>Pseudomonadota</taxon>
        <taxon>Gammaproteobacteria</taxon>
        <taxon>Oceanospirillales</taxon>
        <taxon>Oceanospirillaceae</taxon>
        <taxon>Oceanobacter</taxon>
    </lineage>
</organism>
<evidence type="ECO:0000256" key="1">
    <source>
        <dbReference type="SAM" id="SignalP"/>
    </source>
</evidence>
<evidence type="ECO:0000313" key="2">
    <source>
        <dbReference type="EMBL" id="MFK4752332.1"/>
    </source>
</evidence>
<dbReference type="EMBL" id="JBBKTX010000008">
    <property type="protein sequence ID" value="MFK4752332.1"/>
    <property type="molecule type" value="Genomic_DNA"/>
</dbReference>
<dbReference type="RefSeq" id="WP_416205616.1">
    <property type="nucleotide sequence ID" value="NZ_JBBKTX010000008.1"/>
</dbReference>
<comment type="caution">
    <text evidence="2">The sequence shown here is derived from an EMBL/GenBank/DDBJ whole genome shotgun (WGS) entry which is preliminary data.</text>
</comment>
<name>A0ABW8NHF8_9GAMM</name>
<accession>A0ABW8NHF8</accession>
<evidence type="ECO:0000313" key="3">
    <source>
        <dbReference type="Proteomes" id="UP001620597"/>
    </source>
</evidence>
<sequence>MRSLFVITTSIVLVLLSANVSATDSWPRGAKLAYIDRCAESMSSQGLPMKNAKAYCTCTTNGMEAEFGMKEYDQMMRAEANPNGGEYDRHLYNVLMACKNHLPR</sequence>
<proteinExistence type="predicted"/>
<feature type="chain" id="PRO_5045381129" evidence="1">
    <location>
        <begin position="23"/>
        <end position="104"/>
    </location>
</feature>
<keyword evidence="1" id="KW-0732">Signal</keyword>
<dbReference type="Proteomes" id="UP001620597">
    <property type="component" value="Unassembled WGS sequence"/>
</dbReference>